<dbReference type="InterPro" id="IPR050681">
    <property type="entry name" value="CDF/SLC30A"/>
</dbReference>
<reference evidence="11 12" key="1">
    <citation type="submission" date="2016-10" db="EMBL/GenBank/DDBJ databases">
        <authorList>
            <person name="de Groot N.N."/>
        </authorList>
    </citation>
    <scope>NUCLEOTIDE SEQUENCE [LARGE SCALE GENOMIC DNA]</scope>
    <source>
        <strain evidence="11 12">DSM 21799</strain>
    </source>
</reference>
<evidence type="ECO:0000256" key="8">
    <source>
        <dbReference type="SAM" id="Phobius"/>
    </source>
</evidence>
<dbReference type="SUPFAM" id="SSF161111">
    <property type="entry name" value="Cation efflux protein transmembrane domain-like"/>
    <property type="match status" value="1"/>
</dbReference>
<evidence type="ECO:0000259" key="10">
    <source>
        <dbReference type="Pfam" id="PF16916"/>
    </source>
</evidence>
<dbReference type="Pfam" id="PF16916">
    <property type="entry name" value="ZT_dimer"/>
    <property type="match status" value="1"/>
</dbReference>
<evidence type="ECO:0000313" key="11">
    <source>
        <dbReference type="EMBL" id="SEC54071.1"/>
    </source>
</evidence>
<keyword evidence="12" id="KW-1185">Reference proteome</keyword>
<dbReference type="InterPro" id="IPR002524">
    <property type="entry name" value="Cation_efflux"/>
</dbReference>
<dbReference type="InterPro" id="IPR027470">
    <property type="entry name" value="Cation_efflux_CTD"/>
</dbReference>
<feature type="transmembrane region" description="Helical" evidence="8">
    <location>
        <begin position="183"/>
        <end position="200"/>
    </location>
</feature>
<dbReference type="InterPro" id="IPR036837">
    <property type="entry name" value="Cation_efflux_CTD_sf"/>
</dbReference>
<dbReference type="GO" id="GO:0005385">
    <property type="term" value="F:zinc ion transmembrane transporter activity"/>
    <property type="evidence" value="ECO:0007669"/>
    <property type="project" value="TreeGrafter"/>
</dbReference>
<keyword evidence="3" id="KW-0813">Transport</keyword>
<dbReference type="PANTHER" id="PTHR11562">
    <property type="entry name" value="CATION EFFLUX PROTEIN/ ZINC TRANSPORTER"/>
    <property type="match status" value="1"/>
</dbReference>
<feature type="transmembrane region" description="Helical" evidence="8">
    <location>
        <begin position="52"/>
        <end position="70"/>
    </location>
</feature>
<feature type="transmembrane region" description="Helical" evidence="8">
    <location>
        <begin position="82"/>
        <end position="101"/>
    </location>
</feature>
<evidence type="ECO:0000256" key="4">
    <source>
        <dbReference type="ARBA" id="ARBA00022692"/>
    </source>
</evidence>
<feature type="domain" description="Cation efflux protein transmembrane" evidence="9">
    <location>
        <begin position="16"/>
        <end position="207"/>
    </location>
</feature>
<dbReference type="STRING" id="640635.SAMN04489806_3167"/>
<evidence type="ECO:0000256" key="1">
    <source>
        <dbReference type="ARBA" id="ARBA00004141"/>
    </source>
</evidence>
<dbReference type="InterPro" id="IPR027469">
    <property type="entry name" value="Cation_efflux_TMD_sf"/>
</dbReference>
<evidence type="ECO:0000256" key="5">
    <source>
        <dbReference type="ARBA" id="ARBA00022989"/>
    </source>
</evidence>
<feature type="domain" description="Cation efflux protein cytoplasmic" evidence="10">
    <location>
        <begin position="214"/>
        <end position="291"/>
    </location>
</feature>
<dbReference type="Proteomes" id="UP000199183">
    <property type="component" value="Unassembled WGS sequence"/>
</dbReference>
<dbReference type="PANTHER" id="PTHR11562:SF17">
    <property type="entry name" value="RE54080P-RELATED"/>
    <property type="match status" value="1"/>
</dbReference>
<keyword evidence="7 8" id="KW-0472">Membrane</keyword>
<comment type="similarity">
    <text evidence="2">Belongs to the cation diffusion facilitator (CDF) transporter (TC 2.A.4) family. SLC30A subfamily.</text>
</comment>
<accession>A0A1H4TD47</accession>
<dbReference type="OrthoDB" id="9809646at2"/>
<dbReference type="AlphaFoldDB" id="A0A1H4TD47"/>
<protein>
    <submittedName>
        <fullName evidence="11">Cobalt-zinc-cadmium efflux system protein</fullName>
    </submittedName>
</protein>
<evidence type="ECO:0000313" key="12">
    <source>
        <dbReference type="Proteomes" id="UP000199183"/>
    </source>
</evidence>
<dbReference type="Gene3D" id="1.20.1510.10">
    <property type="entry name" value="Cation efflux protein transmembrane domain"/>
    <property type="match status" value="1"/>
</dbReference>
<feature type="transmembrane region" description="Helical" evidence="8">
    <location>
        <begin position="117"/>
        <end position="138"/>
    </location>
</feature>
<name>A0A1H4TD47_9MICO</name>
<dbReference type="GO" id="GO:0005886">
    <property type="term" value="C:plasma membrane"/>
    <property type="evidence" value="ECO:0007669"/>
    <property type="project" value="TreeGrafter"/>
</dbReference>
<keyword evidence="4 8" id="KW-0812">Transmembrane</keyword>
<comment type="subcellular location">
    <subcellularLocation>
        <location evidence="1">Membrane</location>
        <topology evidence="1">Multi-pass membrane protein</topology>
    </subcellularLocation>
</comment>
<evidence type="ECO:0000256" key="3">
    <source>
        <dbReference type="ARBA" id="ARBA00022448"/>
    </source>
</evidence>
<dbReference type="InterPro" id="IPR058533">
    <property type="entry name" value="Cation_efflux_TM"/>
</dbReference>
<evidence type="ECO:0000256" key="6">
    <source>
        <dbReference type="ARBA" id="ARBA00023065"/>
    </source>
</evidence>
<gene>
    <name evidence="11" type="ORF">SAMN04489806_3167</name>
</gene>
<evidence type="ECO:0000256" key="2">
    <source>
        <dbReference type="ARBA" id="ARBA00008873"/>
    </source>
</evidence>
<feature type="transmembrane region" description="Helical" evidence="8">
    <location>
        <begin position="17"/>
        <end position="40"/>
    </location>
</feature>
<dbReference type="SUPFAM" id="SSF160240">
    <property type="entry name" value="Cation efflux protein cytoplasmic domain-like"/>
    <property type="match status" value="1"/>
</dbReference>
<dbReference type="EMBL" id="FNRY01000002">
    <property type="protein sequence ID" value="SEC54071.1"/>
    <property type="molecule type" value="Genomic_DNA"/>
</dbReference>
<sequence>MAHDHASTTTNRAKLRIVVVIVAAMLVAEVVGGILTGSLSLLADAGHMFSDLTGLLIALVAISIAARPATDRHTWGFQRTEVLAALLNGLILAAVAVSVAIEGVRRLVRPEPVDVEGGWMLVVAIAGLVANAASLMILRDSAQQSINIKGAYLEVFGDLFGSAVVAAAAIVILLTGFAPADAIASLVIAAGILPRAVILLRDVWRVLNESTPVGIDVEMLREHLRSADGVVDVHDVHVWLITSGEPVFTAHVIADAAVFREGRTGELLDTLGACLSGHFDVAHSTFQLEPEQHAGHEDKHHA</sequence>
<dbReference type="RefSeq" id="WP_091187658.1">
    <property type="nucleotide sequence ID" value="NZ_FNRY01000002.1"/>
</dbReference>
<feature type="transmembrane region" description="Helical" evidence="8">
    <location>
        <begin position="159"/>
        <end position="177"/>
    </location>
</feature>
<dbReference type="NCBIfam" id="TIGR01297">
    <property type="entry name" value="CDF"/>
    <property type="match status" value="1"/>
</dbReference>
<proteinExistence type="inferred from homology"/>
<dbReference type="Pfam" id="PF01545">
    <property type="entry name" value="Cation_efflux"/>
    <property type="match status" value="1"/>
</dbReference>
<evidence type="ECO:0000256" key="7">
    <source>
        <dbReference type="ARBA" id="ARBA00023136"/>
    </source>
</evidence>
<keyword evidence="6" id="KW-0406">Ion transport</keyword>
<keyword evidence="5 8" id="KW-1133">Transmembrane helix</keyword>
<organism evidence="11 12">
    <name type="scientific">Paramicrobacterium humi</name>
    <dbReference type="NCBI Taxonomy" id="640635"/>
    <lineage>
        <taxon>Bacteria</taxon>
        <taxon>Bacillati</taxon>
        <taxon>Actinomycetota</taxon>
        <taxon>Actinomycetes</taxon>
        <taxon>Micrococcales</taxon>
        <taxon>Microbacteriaceae</taxon>
        <taxon>Paramicrobacterium</taxon>
    </lineage>
</organism>
<evidence type="ECO:0000259" key="9">
    <source>
        <dbReference type="Pfam" id="PF01545"/>
    </source>
</evidence>